<evidence type="ECO:0000313" key="1">
    <source>
        <dbReference type="EMBL" id="CAI8794054.1"/>
    </source>
</evidence>
<name>A0ABN8X0D2_9GAMM</name>
<sequence>MKDVKIPLVFKNSKLFRPRLPPLLCGDGNRYFYSFRGEIYEFSNFWRSRPDLACWGHGNHCFRGNPVERQQRDRGYVAPRVGSSCTR</sequence>
<keyword evidence="2" id="KW-1185">Reference proteome</keyword>
<organism evidence="1 2">
    <name type="scientific">Methylocaldum szegediense</name>
    <dbReference type="NCBI Taxonomy" id="73780"/>
    <lineage>
        <taxon>Bacteria</taxon>
        <taxon>Pseudomonadati</taxon>
        <taxon>Pseudomonadota</taxon>
        <taxon>Gammaproteobacteria</taxon>
        <taxon>Methylococcales</taxon>
        <taxon>Methylococcaceae</taxon>
        <taxon>Methylocaldum</taxon>
    </lineage>
</organism>
<accession>A0ABN8X0D2</accession>
<proteinExistence type="predicted"/>
<dbReference type="EMBL" id="OX458333">
    <property type="protein sequence ID" value="CAI8794054.1"/>
    <property type="molecule type" value="Genomic_DNA"/>
</dbReference>
<evidence type="ECO:0008006" key="3">
    <source>
        <dbReference type="Google" id="ProtNLM"/>
    </source>
</evidence>
<dbReference type="Proteomes" id="UP001162030">
    <property type="component" value="Chromosome"/>
</dbReference>
<protein>
    <recommendedName>
        <fullName evidence="3">Cytochrome b5 heme-binding domain-containing protein</fullName>
    </recommendedName>
</protein>
<gene>
    <name evidence="1" type="ORF">MSZNOR_1458</name>
</gene>
<evidence type="ECO:0000313" key="2">
    <source>
        <dbReference type="Proteomes" id="UP001162030"/>
    </source>
</evidence>
<reference evidence="1 2" key="1">
    <citation type="submission" date="2023-03" db="EMBL/GenBank/DDBJ databases">
        <authorList>
            <person name="Pearce D."/>
        </authorList>
    </citation>
    <scope>NUCLEOTIDE SEQUENCE [LARGE SCALE GENOMIC DNA]</scope>
    <source>
        <strain evidence="1">Msz</strain>
    </source>
</reference>